<reference evidence="6" key="1">
    <citation type="journal article" date="2020" name="Cell">
        <title>Large-Scale Comparative Analyses of Tick Genomes Elucidate Their Genetic Diversity and Vector Capacities.</title>
        <authorList>
            <consortium name="Tick Genome and Microbiome Consortium (TIGMIC)"/>
            <person name="Jia N."/>
            <person name="Wang J."/>
            <person name="Shi W."/>
            <person name="Du L."/>
            <person name="Sun Y."/>
            <person name="Zhan W."/>
            <person name="Jiang J.F."/>
            <person name="Wang Q."/>
            <person name="Zhang B."/>
            <person name="Ji P."/>
            <person name="Bell-Sakyi L."/>
            <person name="Cui X.M."/>
            <person name="Yuan T.T."/>
            <person name="Jiang B.G."/>
            <person name="Yang W.F."/>
            <person name="Lam T.T."/>
            <person name="Chang Q.C."/>
            <person name="Ding S.J."/>
            <person name="Wang X.J."/>
            <person name="Zhu J.G."/>
            <person name="Ruan X.D."/>
            <person name="Zhao L."/>
            <person name="Wei J.T."/>
            <person name="Ye R.Z."/>
            <person name="Que T.C."/>
            <person name="Du C.H."/>
            <person name="Zhou Y.H."/>
            <person name="Cheng J.X."/>
            <person name="Dai P.F."/>
            <person name="Guo W.B."/>
            <person name="Han X.H."/>
            <person name="Huang E.J."/>
            <person name="Li L.F."/>
            <person name="Wei W."/>
            <person name="Gao Y.C."/>
            <person name="Liu J.Z."/>
            <person name="Shao H.Z."/>
            <person name="Wang X."/>
            <person name="Wang C.C."/>
            <person name="Yang T.C."/>
            <person name="Huo Q.B."/>
            <person name="Li W."/>
            <person name="Chen H.Y."/>
            <person name="Chen S.E."/>
            <person name="Zhou L.G."/>
            <person name="Ni X.B."/>
            <person name="Tian J.H."/>
            <person name="Sheng Y."/>
            <person name="Liu T."/>
            <person name="Pan Y.S."/>
            <person name="Xia L.Y."/>
            <person name="Li J."/>
            <person name="Zhao F."/>
            <person name="Cao W.C."/>
        </authorList>
    </citation>
    <scope>NUCLEOTIDE SEQUENCE</scope>
    <source>
        <strain evidence="6">Rsan-2018</strain>
    </source>
</reference>
<dbReference type="GO" id="GO:0005615">
    <property type="term" value="C:extracellular space"/>
    <property type="evidence" value="ECO:0007669"/>
    <property type="project" value="TreeGrafter"/>
</dbReference>
<dbReference type="GO" id="GO:0006581">
    <property type="term" value="P:acetylcholine catabolic process"/>
    <property type="evidence" value="ECO:0007669"/>
    <property type="project" value="TreeGrafter"/>
</dbReference>
<comment type="caution">
    <text evidence="6">The sequence shown here is derived from an EMBL/GenBank/DDBJ whole genome shotgun (WGS) entry which is preliminary data.</text>
</comment>
<evidence type="ECO:0000313" key="7">
    <source>
        <dbReference type="Proteomes" id="UP000821837"/>
    </source>
</evidence>
<dbReference type="PANTHER" id="PTHR43918">
    <property type="entry name" value="ACETYLCHOLINESTERASE"/>
    <property type="match status" value="1"/>
</dbReference>
<evidence type="ECO:0000259" key="5">
    <source>
        <dbReference type="Pfam" id="PF00135"/>
    </source>
</evidence>
<dbReference type="GO" id="GO:0019695">
    <property type="term" value="P:choline metabolic process"/>
    <property type="evidence" value="ECO:0007669"/>
    <property type="project" value="TreeGrafter"/>
</dbReference>
<evidence type="ECO:0000256" key="4">
    <source>
        <dbReference type="ARBA" id="ARBA00023180"/>
    </source>
</evidence>
<dbReference type="InterPro" id="IPR029058">
    <property type="entry name" value="AB_hydrolase_fold"/>
</dbReference>
<dbReference type="VEuPathDB" id="VectorBase:RSAN_032163"/>
<feature type="domain" description="Carboxylesterase type B" evidence="5">
    <location>
        <begin position="17"/>
        <end position="239"/>
    </location>
</feature>
<accession>A0A9D4TAX7</accession>
<dbReference type="EMBL" id="JABSTV010001245">
    <property type="protein sequence ID" value="KAH7984034.1"/>
    <property type="molecule type" value="Genomic_DNA"/>
</dbReference>
<sequence length="274" mass="31209">MRTVFVDRLLRPALHTRHVFGPRFETSFLPCVDAEGFTLPEAATKKKLILFGNVRGEGIVLYEMIRRIYTESTDPKVMWPAVRNELFEYGIRNIDSMWHLYSSGDDSIKDVNETSDDQSDRAALTRMLGDVFYVCPLQYFAQALSAKGHSVFAYLFTAKPSNSHWTGERWPAQYEDLPFFLGFSLTRTAQSWERTLSTTLMELLADFAHHGTLPMLDNGTAWPAYSEQNPAIVEIGSSGLQILADGHRDNACRHLRTHLLRNPDNIFTSARCHM</sequence>
<dbReference type="PANTHER" id="PTHR43918:SF4">
    <property type="entry name" value="CARBOXYLIC ESTER HYDROLASE"/>
    <property type="match status" value="1"/>
</dbReference>
<evidence type="ECO:0000256" key="3">
    <source>
        <dbReference type="ARBA" id="ARBA00022801"/>
    </source>
</evidence>
<dbReference type="Pfam" id="PF00135">
    <property type="entry name" value="COesterase"/>
    <property type="match status" value="1"/>
</dbReference>
<proteinExistence type="inferred from homology"/>
<dbReference type="InterPro" id="IPR002018">
    <property type="entry name" value="CarbesteraseB"/>
</dbReference>
<keyword evidence="4" id="KW-0325">Glycoprotein</keyword>
<dbReference type="Gene3D" id="3.40.50.1820">
    <property type="entry name" value="alpha/beta hydrolase"/>
    <property type="match status" value="1"/>
</dbReference>
<dbReference type="GO" id="GO:0003990">
    <property type="term" value="F:acetylcholinesterase activity"/>
    <property type="evidence" value="ECO:0007669"/>
    <property type="project" value="TreeGrafter"/>
</dbReference>
<organism evidence="6 7">
    <name type="scientific">Rhipicephalus sanguineus</name>
    <name type="common">Brown dog tick</name>
    <name type="synonym">Ixodes sanguineus</name>
    <dbReference type="NCBI Taxonomy" id="34632"/>
    <lineage>
        <taxon>Eukaryota</taxon>
        <taxon>Metazoa</taxon>
        <taxon>Ecdysozoa</taxon>
        <taxon>Arthropoda</taxon>
        <taxon>Chelicerata</taxon>
        <taxon>Arachnida</taxon>
        <taxon>Acari</taxon>
        <taxon>Parasitiformes</taxon>
        <taxon>Ixodida</taxon>
        <taxon>Ixodoidea</taxon>
        <taxon>Ixodidae</taxon>
        <taxon>Rhipicephalinae</taxon>
        <taxon>Rhipicephalus</taxon>
        <taxon>Rhipicephalus</taxon>
    </lineage>
</organism>
<dbReference type="Proteomes" id="UP000821837">
    <property type="component" value="Chromosome 1"/>
</dbReference>
<keyword evidence="3" id="KW-0378">Hydrolase</keyword>
<protein>
    <recommendedName>
        <fullName evidence="5">Carboxylesterase type B domain-containing protein</fullName>
    </recommendedName>
</protein>
<dbReference type="GO" id="GO:0005886">
    <property type="term" value="C:plasma membrane"/>
    <property type="evidence" value="ECO:0007669"/>
    <property type="project" value="TreeGrafter"/>
</dbReference>
<evidence type="ECO:0000313" key="6">
    <source>
        <dbReference type="EMBL" id="KAH7984034.1"/>
    </source>
</evidence>
<reference evidence="6" key="2">
    <citation type="submission" date="2021-09" db="EMBL/GenBank/DDBJ databases">
        <authorList>
            <person name="Jia N."/>
            <person name="Wang J."/>
            <person name="Shi W."/>
            <person name="Du L."/>
            <person name="Sun Y."/>
            <person name="Zhan W."/>
            <person name="Jiang J."/>
            <person name="Wang Q."/>
            <person name="Zhang B."/>
            <person name="Ji P."/>
            <person name="Sakyi L.B."/>
            <person name="Cui X."/>
            <person name="Yuan T."/>
            <person name="Jiang B."/>
            <person name="Yang W."/>
            <person name="Lam T.T.-Y."/>
            <person name="Chang Q."/>
            <person name="Ding S."/>
            <person name="Wang X."/>
            <person name="Zhu J."/>
            <person name="Ruan X."/>
            <person name="Zhao L."/>
            <person name="Wei J."/>
            <person name="Que T."/>
            <person name="Du C."/>
            <person name="Cheng J."/>
            <person name="Dai P."/>
            <person name="Han X."/>
            <person name="Huang E."/>
            <person name="Gao Y."/>
            <person name="Liu J."/>
            <person name="Shao H."/>
            <person name="Ye R."/>
            <person name="Li L."/>
            <person name="Wei W."/>
            <person name="Wang X."/>
            <person name="Wang C."/>
            <person name="Huo Q."/>
            <person name="Li W."/>
            <person name="Guo W."/>
            <person name="Chen H."/>
            <person name="Chen S."/>
            <person name="Zhou L."/>
            <person name="Zhou L."/>
            <person name="Ni X."/>
            <person name="Tian J."/>
            <person name="Zhou Y."/>
            <person name="Sheng Y."/>
            <person name="Liu T."/>
            <person name="Pan Y."/>
            <person name="Xia L."/>
            <person name="Li J."/>
            <person name="Zhao F."/>
            <person name="Cao W."/>
        </authorList>
    </citation>
    <scope>NUCLEOTIDE SEQUENCE</scope>
    <source>
        <strain evidence="6">Rsan-2018</strain>
        <tissue evidence="6">Larvae</tissue>
    </source>
</reference>
<gene>
    <name evidence="6" type="ORF">HPB52_016499</name>
</gene>
<keyword evidence="2" id="KW-0719">Serine esterase</keyword>
<name>A0A9D4TAX7_RHISA</name>
<keyword evidence="7" id="KW-1185">Reference proteome</keyword>
<comment type="similarity">
    <text evidence="1">Belongs to the type-B carboxylesterase/lipase family.</text>
</comment>
<dbReference type="InterPro" id="IPR050654">
    <property type="entry name" value="AChE-related_enzymes"/>
</dbReference>
<dbReference type="SUPFAM" id="SSF53474">
    <property type="entry name" value="alpha/beta-Hydrolases"/>
    <property type="match status" value="1"/>
</dbReference>
<evidence type="ECO:0000256" key="1">
    <source>
        <dbReference type="ARBA" id="ARBA00005964"/>
    </source>
</evidence>
<evidence type="ECO:0000256" key="2">
    <source>
        <dbReference type="ARBA" id="ARBA00022487"/>
    </source>
</evidence>
<dbReference type="AlphaFoldDB" id="A0A9D4TAX7"/>